<dbReference type="InterPro" id="IPR029062">
    <property type="entry name" value="Class_I_gatase-like"/>
</dbReference>
<reference evidence="4 5" key="1">
    <citation type="submission" date="2015-09" db="EMBL/GenBank/DDBJ databases">
        <title>Sorangium comparison.</title>
        <authorList>
            <person name="Zaburannyi N."/>
            <person name="Bunk B."/>
            <person name="Overmann J."/>
            <person name="Mueller R."/>
        </authorList>
    </citation>
    <scope>NUCLEOTIDE SEQUENCE [LARGE SCALE GENOMIC DNA]</scope>
    <source>
        <strain evidence="4 5">So ceGT47</strain>
    </source>
</reference>
<dbReference type="PANTHER" id="PTHR42733">
    <property type="entry name" value="DJ-1 PROTEIN"/>
    <property type="match status" value="1"/>
</dbReference>
<comment type="similarity">
    <text evidence="1">Belongs to the peptidase C56 family.</text>
</comment>
<dbReference type="GO" id="GO:0016740">
    <property type="term" value="F:transferase activity"/>
    <property type="evidence" value="ECO:0007669"/>
    <property type="project" value="UniProtKB-KW"/>
</dbReference>
<dbReference type="EMBL" id="CP012670">
    <property type="protein sequence ID" value="AUX23238.1"/>
    <property type="molecule type" value="Genomic_DNA"/>
</dbReference>
<keyword evidence="4" id="KW-0315">Glutamine amidotransferase</keyword>
<dbReference type="AlphaFoldDB" id="A0A4P2Q2P5"/>
<keyword evidence="4" id="KW-0808">Transferase</keyword>
<name>A0A4P2Q2P5_SORCE</name>
<evidence type="ECO:0000256" key="1">
    <source>
        <dbReference type="ARBA" id="ARBA00008542"/>
    </source>
</evidence>
<evidence type="ECO:0000259" key="3">
    <source>
        <dbReference type="Pfam" id="PF01965"/>
    </source>
</evidence>
<dbReference type="InterPro" id="IPR002818">
    <property type="entry name" value="DJ-1/PfpI"/>
</dbReference>
<protein>
    <submittedName>
        <fullName evidence="4">Glutamine amidotransferase</fullName>
    </submittedName>
</protein>
<dbReference type="Gene3D" id="3.40.50.880">
    <property type="match status" value="1"/>
</dbReference>
<feature type="region of interest" description="Disordered" evidence="2">
    <location>
        <begin position="171"/>
        <end position="195"/>
    </location>
</feature>
<evidence type="ECO:0000313" key="4">
    <source>
        <dbReference type="EMBL" id="AUX23238.1"/>
    </source>
</evidence>
<dbReference type="Proteomes" id="UP000295781">
    <property type="component" value="Chromosome"/>
</dbReference>
<dbReference type="RefSeq" id="WP_129348281.1">
    <property type="nucleotide sequence ID" value="NZ_CP012670.1"/>
</dbReference>
<dbReference type="InterPro" id="IPR006286">
    <property type="entry name" value="C56_PfpI-like"/>
</dbReference>
<evidence type="ECO:0000256" key="2">
    <source>
        <dbReference type="SAM" id="MobiDB-lite"/>
    </source>
</evidence>
<dbReference type="PANTHER" id="PTHR42733:SF12">
    <property type="entry name" value="PROTEINASE"/>
    <property type="match status" value="1"/>
</dbReference>
<feature type="domain" description="DJ-1/PfpI" evidence="3">
    <location>
        <begin position="3"/>
        <end position="165"/>
    </location>
</feature>
<dbReference type="PROSITE" id="PS51276">
    <property type="entry name" value="PEPTIDASE_C56_PFPI"/>
    <property type="match status" value="1"/>
</dbReference>
<organism evidence="4 5">
    <name type="scientific">Sorangium cellulosum</name>
    <name type="common">Polyangium cellulosum</name>
    <dbReference type="NCBI Taxonomy" id="56"/>
    <lineage>
        <taxon>Bacteria</taxon>
        <taxon>Pseudomonadati</taxon>
        <taxon>Myxococcota</taxon>
        <taxon>Polyangia</taxon>
        <taxon>Polyangiales</taxon>
        <taxon>Polyangiaceae</taxon>
        <taxon>Sorangium</taxon>
    </lineage>
</organism>
<gene>
    <name evidence="4" type="ORF">SOCEGT47_037610</name>
</gene>
<accession>A0A4P2Q2P5</accession>
<dbReference type="Pfam" id="PF01965">
    <property type="entry name" value="DJ-1_PfpI"/>
    <property type="match status" value="1"/>
</dbReference>
<dbReference type="NCBIfam" id="TIGR01382">
    <property type="entry name" value="PfpI"/>
    <property type="match status" value="1"/>
</dbReference>
<dbReference type="SUPFAM" id="SSF52317">
    <property type="entry name" value="Class I glutamine amidotransferase-like"/>
    <property type="match status" value="1"/>
</dbReference>
<evidence type="ECO:0000313" key="5">
    <source>
        <dbReference type="Proteomes" id="UP000295781"/>
    </source>
</evidence>
<dbReference type="CDD" id="cd03134">
    <property type="entry name" value="GATase1_PfpI_like"/>
    <property type="match status" value="1"/>
</dbReference>
<dbReference type="OrthoDB" id="9792284at2"/>
<proteinExistence type="inferred from homology"/>
<sequence length="195" mass="20776">MARVAFLVDEMFEDSEFRVPYDRVRSAGHEAVLVGLAAGKELVGKRGKETIRTERAAEDVSEDDFDAVVIPGGYSPDHVRTSTAAVGLVRNAFNQGKPVAAICHAGWVLAEADIADGRTLTSWPSIKTDLLNAGARWVDREVVEDGNLITSRKPDDLPAFCDALLGQLERGAPARAEPATAPEGTAQEPAPGRAA</sequence>